<evidence type="ECO:0000313" key="2">
    <source>
        <dbReference type="Proteomes" id="UP000001542"/>
    </source>
</evidence>
<dbReference type="VEuPathDB" id="TrichDB:TVAGG3_0170960"/>
<dbReference type="VEuPathDB" id="TrichDB:TVAG_214910"/>
<sequence>MTKNKEIAEFLISHGANVNAKARGGYTALNFSDMLQNKEMAELLISHGAIRVPI</sequence>
<dbReference type="SMR" id="A2DK95"/>
<dbReference type="Proteomes" id="UP000001542">
    <property type="component" value="Unassembled WGS sequence"/>
</dbReference>
<dbReference type="Pfam" id="PF00023">
    <property type="entry name" value="Ank"/>
    <property type="match status" value="1"/>
</dbReference>
<proteinExistence type="predicted"/>
<protein>
    <submittedName>
        <fullName evidence="1">Uncharacterized protein</fullName>
    </submittedName>
</protein>
<dbReference type="EMBL" id="DS113210">
    <property type="protein sequence ID" value="EAY19266.1"/>
    <property type="molecule type" value="Genomic_DNA"/>
</dbReference>
<reference evidence="1" key="1">
    <citation type="submission" date="2006-10" db="EMBL/GenBank/DDBJ databases">
        <authorList>
            <person name="Amadeo P."/>
            <person name="Zhao Q."/>
            <person name="Wortman J."/>
            <person name="Fraser-Liggett C."/>
            <person name="Carlton J."/>
        </authorList>
    </citation>
    <scope>NUCLEOTIDE SEQUENCE</scope>
    <source>
        <strain evidence="1">G3</strain>
    </source>
</reference>
<keyword evidence="2" id="KW-1185">Reference proteome</keyword>
<reference evidence="1" key="2">
    <citation type="journal article" date="2007" name="Science">
        <title>Draft genome sequence of the sexually transmitted pathogen Trichomonas vaginalis.</title>
        <authorList>
            <person name="Carlton J.M."/>
            <person name="Hirt R.P."/>
            <person name="Silva J.C."/>
            <person name="Delcher A.L."/>
            <person name="Schatz M."/>
            <person name="Zhao Q."/>
            <person name="Wortman J.R."/>
            <person name="Bidwell S.L."/>
            <person name="Alsmark U.C.M."/>
            <person name="Besteiro S."/>
            <person name="Sicheritz-Ponten T."/>
            <person name="Noel C.J."/>
            <person name="Dacks J.B."/>
            <person name="Foster P.G."/>
            <person name="Simillion C."/>
            <person name="Van de Peer Y."/>
            <person name="Miranda-Saavedra D."/>
            <person name="Barton G.J."/>
            <person name="Westrop G.D."/>
            <person name="Mueller S."/>
            <person name="Dessi D."/>
            <person name="Fiori P.L."/>
            <person name="Ren Q."/>
            <person name="Paulsen I."/>
            <person name="Zhang H."/>
            <person name="Bastida-Corcuera F.D."/>
            <person name="Simoes-Barbosa A."/>
            <person name="Brown M.T."/>
            <person name="Hayes R.D."/>
            <person name="Mukherjee M."/>
            <person name="Okumura C.Y."/>
            <person name="Schneider R."/>
            <person name="Smith A.J."/>
            <person name="Vanacova S."/>
            <person name="Villalvazo M."/>
            <person name="Haas B.J."/>
            <person name="Pertea M."/>
            <person name="Feldblyum T.V."/>
            <person name="Utterback T.R."/>
            <person name="Shu C.L."/>
            <person name="Osoegawa K."/>
            <person name="de Jong P.J."/>
            <person name="Hrdy I."/>
            <person name="Horvathova L."/>
            <person name="Zubacova Z."/>
            <person name="Dolezal P."/>
            <person name="Malik S.B."/>
            <person name="Logsdon J.M. Jr."/>
            <person name="Henze K."/>
            <person name="Gupta A."/>
            <person name="Wang C.C."/>
            <person name="Dunne R.L."/>
            <person name="Upcroft J.A."/>
            <person name="Upcroft P."/>
            <person name="White O."/>
            <person name="Salzberg S.L."/>
            <person name="Tang P."/>
            <person name="Chiu C.-H."/>
            <person name="Lee Y.-S."/>
            <person name="Embley T.M."/>
            <person name="Coombs G.H."/>
            <person name="Mottram J.C."/>
            <person name="Tachezy J."/>
            <person name="Fraser-Liggett C.M."/>
            <person name="Johnson P.J."/>
        </authorList>
    </citation>
    <scope>NUCLEOTIDE SEQUENCE [LARGE SCALE GENOMIC DNA]</scope>
    <source>
        <strain evidence="1">G3</strain>
    </source>
</reference>
<dbReference type="Gene3D" id="1.25.40.20">
    <property type="entry name" value="Ankyrin repeat-containing domain"/>
    <property type="match status" value="1"/>
</dbReference>
<dbReference type="InterPro" id="IPR002110">
    <property type="entry name" value="Ankyrin_rpt"/>
</dbReference>
<accession>A2DK95</accession>
<dbReference type="RefSeq" id="XP_001580252.1">
    <property type="nucleotide sequence ID" value="XM_001580202.1"/>
</dbReference>
<dbReference type="KEGG" id="tva:5464791"/>
<name>A2DK95_TRIV3</name>
<dbReference type="InterPro" id="IPR036770">
    <property type="entry name" value="Ankyrin_rpt-contain_sf"/>
</dbReference>
<dbReference type="InParanoid" id="A2DK95"/>
<dbReference type="SUPFAM" id="SSF48403">
    <property type="entry name" value="Ankyrin repeat"/>
    <property type="match status" value="1"/>
</dbReference>
<evidence type="ECO:0000313" key="1">
    <source>
        <dbReference type="EMBL" id="EAY19266.1"/>
    </source>
</evidence>
<gene>
    <name evidence="1" type="ORF">TVAG_214910</name>
</gene>
<dbReference type="OrthoDB" id="10257049at2759"/>
<dbReference type="AlphaFoldDB" id="A2DK95"/>
<organism evidence="1 2">
    <name type="scientific">Trichomonas vaginalis (strain ATCC PRA-98 / G3)</name>
    <dbReference type="NCBI Taxonomy" id="412133"/>
    <lineage>
        <taxon>Eukaryota</taxon>
        <taxon>Metamonada</taxon>
        <taxon>Parabasalia</taxon>
        <taxon>Trichomonadida</taxon>
        <taxon>Trichomonadidae</taxon>
        <taxon>Trichomonas</taxon>
    </lineage>
</organism>